<protein>
    <recommendedName>
        <fullName evidence="4">DUF4378 domain-containing protein</fullName>
    </recommendedName>
</protein>
<sequence length="339" mass="37997">MKETAEIHRRTREKQKSHLTESDREGRKDVKAKARPASRNAKILQNPDKKLPASSSRSSKKPMLQKALSNSRQKTMTRRNVNSSAADELMAYQVQRERIHFLDESDGPSTEHSATPTDESVQSADWDAESSVDDIRNDLSESNESVLSTSRGEGISSPDEEATRTSTAIIPTKEAEIKDEISLLLLSDQSFLRRAAEITGIGAYDHLTNRYKGTTKPEMKNPELFLDTAVEQLERKQQCFTGEKRRATTYFSLEALLTDISNGIRKLNSYAAADACGTTDGLHMKLERDLKCTDTSINGVWDMGWKDWICMEETECFVRDAGEDILSLLIEEAALDVLT</sequence>
<organism evidence="2 3">
    <name type="scientific">Eleusine coracana subsp. coracana</name>
    <dbReference type="NCBI Taxonomy" id="191504"/>
    <lineage>
        <taxon>Eukaryota</taxon>
        <taxon>Viridiplantae</taxon>
        <taxon>Streptophyta</taxon>
        <taxon>Embryophyta</taxon>
        <taxon>Tracheophyta</taxon>
        <taxon>Spermatophyta</taxon>
        <taxon>Magnoliopsida</taxon>
        <taxon>Liliopsida</taxon>
        <taxon>Poales</taxon>
        <taxon>Poaceae</taxon>
        <taxon>PACMAD clade</taxon>
        <taxon>Chloridoideae</taxon>
        <taxon>Cynodonteae</taxon>
        <taxon>Eleusininae</taxon>
        <taxon>Eleusine</taxon>
    </lineage>
</organism>
<reference evidence="2" key="1">
    <citation type="journal article" date="2018" name="DNA Res.">
        <title>Multiple hybrid de novo genome assembly of finger millet, an orphan allotetraploid crop.</title>
        <authorList>
            <person name="Hatakeyama M."/>
            <person name="Aluri S."/>
            <person name="Balachadran M.T."/>
            <person name="Sivarajan S.R."/>
            <person name="Patrignani A."/>
            <person name="Gruter S."/>
            <person name="Poveda L."/>
            <person name="Shimizu-Inatsugi R."/>
            <person name="Baeten J."/>
            <person name="Francoijs K.J."/>
            <person name="Nataraja K.N."/>
            <person name="Reddy Y.A.N."/>
            <person name="Phadnis S."/>
            <person name="Ravikumar R.L."/>
            <person name="Schlapbach R."/>
            <person name="Sreeman S.M."/>
            <person name="Shimizu K.K."/>
        </authorList>
    </citation>
    <scope>NUCLEOTIDE SEQUENCE</scope>
</reference>
<evidence type="ECO:0000313" key="3">
    <source>
        <dbReference type="Proteomes" id="UP001054889"/>
    </source>
</evidence>
<name>A0AAV5FU60_ELECO</name>
<dbReference type="AlphaFoldDB" id="A0AAV5FU60"/>
<comment type="caution">
    <text evidence="2">The sequence shown here is derived from an EMBL/GenBank/DDBJ whole genome shotgun (WGS) entry which is preliminary data.</text>
</comment>
<proteinExistence type="predicted"/>
<accession>A0AAV5FU60</accession>
<dbReference type="Proteomes" id="UP001054889">
    <property type="component" value="Unassembled WGS sequence"/>
</dbReference>
<evidence type="ECO:0000313" key="2">
    <source>
        <dbReference type="EMBL" id="GJN38202.1"/>
    </source>
</evidence>
<dbReference type="PANTHER" id="PTHR34282:SF2">
    <property type="entry name" value="DUF3741 DOMAIN-CONTAINING PROTEIN"/>
    <property type="match status" value="1"/>
</dbReference>
<feature type="region of interest" description="Disordered" evidence="1">
    <location>
        <begin position="104"/>
        <end position="166"/>
    </location>
</feature>
<feature type="region of interest" description="Disordered" evidence="1">
    <location>
        <begin position="1"/>
        <end position="86"/>
    </location>
</feature>
<feature type="compositionally biased region" description="Basic and acidic residues" evidence="1">
    <location>
        <begin position="1"/>
        <end position="32"/>
    </location>
</feature>
<evidence type="ECO:0000256" key="1">
    <source>
        <dbReference type="SAM" id="MobiDB-lite"/>
    </source>
</evidence>
<evidence type="ECO:0008006" key="4">
    <source>
        <dbReference type="Google" id="ProtNLM"/>
    </source>
</evidence>
<feature type="compositionally biased region" description="Polar residues" evidence="1">
    <location>
        <begin position="140"/>
        <end position="151"/>
    </location>
</feature>
<feature type="compositionally biased region" description="Polar residues" evidence="1">
    <location>
        <begin position="107"/>
        <end position="123"/>
    </location>
</feature>
<gene>
    <name evidence="2" type="primary">gb27222</name>
    <name evidence="2" type="ORF">PR202_gb27222</name>
</gene>
<feature type="compositionally biased region" description="Polar residues" evidence="1">
    <location>
        <begin position="67"/>
        <end position="85"/>
    </location>
</feature>
<dbReference type="PANTHER" id="PTHR34282">
    <property type="entry name" value="OS01G0228800 PROTEIN-RELATED"/>
    <property type="match status" value="1"/>
</dbReference>
<reference evidence="2" key="2">
    <citation type="submission" date="2021-12" db="EMBL/GenBank/DDBJ databases">
        <title>Resequencing data analysis of finger millet.</title>
        <authorList>
            <person name="Hatakeyama M."/>
            <person name="Aluri S."/>
            <person name="Balachadran M.T."/>
            <person name="Sivarajan S.R."/>
            <person name="Poveda L."/>
            <person name="Shimizu-Inatsugi R."/>
            <person name="Schlapbach R."/>
            <person name="Sreeman S.M."/>
            <person name="Shimizu K.K."/>
        </authorList>
    </citation>
    <scope>NUCLEOTIDE SEQUENCE</scope>
</reference>
<keyword evidence="3" id="KW-1185">Reference proteome</keyword>
<dbReference type="EMBL" id="BQKI01000095">
    <property type="protein sequence ID" value="GJN38202.1"/>
    <property type="molecule type" value="Genomic_DNA"/>
</dbReference>